<evidence type="ECO:0000313" key="4">
    <source>
        <dbReference type="Proteomes" id="UP000000552"/>
    </source>
</evidence>
<protein>
    <submittedName>
        <fullName evidence="3">Mlr5845 protein</fullName>
    </submittedName>
</protein>
<reference evidence="3 4" key="1">
    <citation type="journal article" date="2000" name="DNA Res.">
        <title>Complete genome structure of the nitrogen-fixing symbiotic bacterium Mesorhizobium loti.</title>
        <authorList>
            <person name="Kaneko T."/>
            <person name="Nakamura Y."/>
            <person name="Sato S."/>
            <person name="Asamizu E."/>
            <person name="Kato T."/>
            <person name="Sasamoto S."/>
            <person name="Watanabe A."/>
            <person name="Idesawa K."/>
            <person name="Ishikawa A."/>
            <person name="Kawashima K."/>
            <person name="Kimura T."/>
            <person name="Kishida Y."/>
            <person name="Kiyokawa C."/>
            <person name="Kohara M."/>
            <person name="Matsumoto M."/>
            <person name="Matsuno A."/>
            <person name="Mochizuki Y."/>
            <person name="Nakayama S."/>
            <person name="Nakazaki N."/>
            <person name="Shimpo S."/>
            <person name="Sugimoto M."/>
            <person name="Takeuchi C."/>
            <person name="Yamada M."/>
            <person name="Tabata S."/>
        </authorList>
    </citation>
    <scope>NUCLEOTIDE SEQUENCE [LARGE SCALE GENOMIC DNA]</scope>
    <source>
        <strain evidence="4">LMG 29417 / CECT 9101 / MAFF 303099</strain>
    </source>
</reference>
<dbReference type="KEGG" id="mlo:mlr5845"/>
<dbReference type="GO" id="GO:0005737">
    <property type="term" value="C:cytoplasm"/>
    <property type="evidence" value="ECO:0007669"/>
    <property type="project" value="TreeGrafter"/>
</dbReference>
<dbReference type="Gene3D" id="3.30.9.10">
    <property type="entry name" value="D-Amino Acid Oxidase, subunit A, domain 2"/>
    <property type="match status" value="1"/>
</dbReference>
<gene>
    <name evidence="3" type="ordered locus">mlr5845</name>
</gene>
<dbReference type="EMBL" id="BA000012">
    <property type="protein sequence ID" value="BAB52225.1"/>
    <property type="molecule type" value="Genomic_DNA"/>
</dbReference>
<feature type="domain" description="FAD dependent oxidoreductase" evidence="2">
    <location>
        <begin position="40"/>
        <end position="393"/>
    </location>
</feature>
<dbReference type="HOGENOM" id="CLU_007884_4_4_5"/>
<dbReference type="PANTHER" id="PTHR13847:SF287">
    <property type="entry name" value="FAD-DEPENDENT OXIDOREDUCTASE DOMAIN-CONTAINING PROTEIN 1"/>
    <property type="match status" value="1"/>
</dbReference>
<name>Q98AU7_RHILO</name>
<keyword evidence="1" id="KW-0560">Oxidoreductase</keyword>
<dbReference type="GO" id="GO:0016491">
    <property type="term" value="F:oxidoreductase activity"/>
    <property type="evidence" value="ECO:0007669"/>
    <property type="project" value="UniProtKB-KW"/>
</dbReference>
<dbReference type="GO" id="GO:0032981">
    <property type="term" value="P:mitochondrial respiratory chain complex I assembly"/>
    <property type="evidence" value="ECO:0007669"/>
    <property type="project" value="TreeGrafter"/>
</dbReference>
<dbReference type="Pfam" id="PF01266">
    <property type="entry name" value="DAO"/>
    <property type="match status" value="1"/>
</dbReference>
<dbReference type="InterPro" id="IPR036188">
    <property type="entry name" value="FAD/NAD-bd_sf"/>
</dbReference>
<organism evidence="3 4">
    <name type="scientific">Mesorhizobium japonicum (strain LMG 29417 / CECT 9101 / MAFF 303099)</name>
    <name type="common">Mesorhizobium loti (strain MAFF 303099)</name>
    <dbReference type="NCBI Taxonomy" id="266835"/>
    <lineage>
        <taxon>Bacteria</taxon>
        <taxon>Pseudomonadati</taxon>
        <taxon>Pseudomonadota</taxon>
        <taxon>Alphaproteobacteria</taxon>
        <taxon>Hyphomicrobiales</taxon>
        <taxon>Phyllobacteriaceae</taxon>
        <taxon>Mesorhizobium</taxon>
    </lineage>
</organism>
<evidence type="ECO:0000256" key="1">
    <source>
        <dbReference type="ARBA" id="ARBA00023002"/>
    </source>
</evidence>
<dbReference type="Proteomes" id="UP000000552">
    <property type="component" value="Chromosome"/>
</dbReference>
<dbReference type="PANTHER" id="PTHR13847">
    <property type="entry name" value="SARCOSINE DEHYDROGENASE-RELATED"/>
    <property type="match status" value="1"/>
</dbReference>
<evidence type="ECO:0000259" key="2">
    <source>
        <dbReference type="Pfam" id="PF01266"/>
    </source>
</evidence>
<dbReference type="InterPro" id="IPR006076">
    <property type="entry name" value="FAD-dep_OxRdtase"/>
</dbReference>
<dbReference type="SUPFAM" id="SSF51905">
    <property type="entry name" value="FAD/NAD(P)-binding domain"/>
    <property type="match status" value="1"/>
</dbReference>
<proteinExistence type="predicted"/>
<dbReference type="Gene3D" id="3.50.50.60">
    <property type="entry name" value="FAD/NAD(P)-binding domain"/>
    <property type="match status" value="1"/>
</dbReference>
<dbReference type="AlphaFoldDB" id="Q98AU7"/>
<sequence>MRPFNSLGPRPPRHALRHHADGCVIDTGGYRKGDKKVRYDIVIIGGAIVGSSIAYYLREEGFSGSIALIERDPQFAHAATTLSCASIRQQFSIPENIRLSQFALKLFRRLKEEFGTDADIGFRESGYLILAGEAGLPILKANHEAQIAEGADIVLEDAEQLTQRFAWLSTEGISAGAYGRTGEGWFDAHAMLTLFRKALRGKNVDFMTASVIGIERQGHRVTGVRLDNGETIEAGTVLNAAGPNAGKVAALAGLALPVEPRKRNVFVFEAREKYADMPLLVDPSGIYVRPEGPVYLTGGAEPEEGDGPADPQDFEVDWPLFEEVIWPVLATRIPAFEAIKPTRAWAGHYDYNTLDQNAVIGPHPKVKNFLFANGFSGHGLQQAPAVGKALAELLVHGGYRTVDCSAFGYIRVAEGRAFRELNVI</sequence>
<accession>Q98AU7</accession>
<dbReference type="eggNOG" id="COG0665">
    <property type="taxonomic scope" value="Bacteria"/>
</dbReference>
<evidence type="ECO:0000313" key="3">
    <source>
        <dbReference type="EMBL" id="BAB52225.1"/>
    </source>
</evidence>